<evidence type="ECO:0000256" key="6">
    <source>
        <dbReference type="SAM" id="Phobius"/>
    </source>
</evidence>
<feature type="binding site" evidence="4">
    <location>
        <position position="546"/>
    </location>
    <ligand>
        <name>substrate</name>
    </ligand>
</feature>
<evidence type="ECO:0000313" key="7">
    <source>
        <dbReference type="EMBL" id="NGO06757.1"/>
    </source>
</evidence>
<feature type="region of interest" description="Disordered" evidence="5">
    <location>
        <begin position="494"/>
        <end position="516"/>
    </location>
</feature>
<dbReference type="Pfam" id="PF00494">
    <property type="entry name" value="SQS_PSY"/>
    <property type="match status" value="1"/>
</dbReference>
<keyword evidence="6" id="KW-0472">Membrane</keyword>
<evidence type="ECO:0000256" key="4">
    <source>
        <dbReference type="HAMAP-Rule" id="MF_01139"/>
    </source>
</evidence>
<dbReference type="SUPFAM" id="SSF48576">
    <property type="entry name" value="Terpenoid synthases"/>
    <property type="match status" value="1"/>
</dbReference>
<dbReference type="InterPro" id="IPR046096">
    <property type="entry name" value="DUF6114"/>
</dbReference>
<dbReference type="Gene3D" id="3.40.1180.10">
    <property type="entry name" value="Decaprenyl diphosphate synthase-like"/>
    <property type="match status" value="1"/>
</dbReference>
<dbReference type="EMBL" id="JAAKZY010000006">
    <property type="protein sequence ID" value="NGO06757.1"/>
    <property type="molecule type" value="Genomic_DNA"/>
</dbReference>
<dbReference type="GO" id="GO:0033850">
    <property type="term" value="F:Z-farnesyl diphosphate synthase activity"/>
    <property type="evidence" value="ECO:0007669"/>
    <property type="project" value="TreeGrafter"/>
</dbReference>
<dbReference type="InterPro" id="IPR018520">
    <property type="entry name" value="UPP_synth-like_CS"/>
</dbReference>
<keyword evidence="2 4" id="KW-0479">Metal-binding</keyword>
<feature type="binding site" evidence="4">
    <location>
        <begin position="530"/>
        <end position="533"/>
    </location>
    <ligand>
        <name>substrate</name>
    </ligand>
</feature>
<feature type="transmembrane region" description="Helical" evidence="6">
    <location>
        <begin position="75"/>
        <end position="94"/>
    </location>
</feature>
<dbReference type="CDD" id="cd00475">
    <property type="entry name" value="Cis_IPPS"/>
    <property type="match status" value="1"/>
</dbReference>
<feature type="binding site" evidence="4">
    <location>
        <position position="534"/>
    </location>
    <ligand>
        <name>substrate</name>
    </ligand>
</feature>
<feature type="binding site" evidence="4">
    <location>
        <position position="697"/>
    </location>
    <ligand>
        <name>substrate</name>
    </ligand>
</feature>
<organism evidence="7 8">
    <name type="scientific">Streptomyces scabichelini</name>
    <dbReference type="NCBI Taxonomy" id="2711217"/>
    <lineage>
        <taxon>Bacteria</taxon>
        <taxon>Bacillati</taxon>
        <taxon>Actinomycetota</taxon>
        <taxon>Actinomycetes</taxon>
        <taxon>Kitasatosporales</taxon>
        <taxon>Streptomycetaceae</taxon>
        <taxon>Streptomyces</taxon>
    </lineage>
</organism>
<keyword evidence="8" id="KW-1185">Reference proteome</keyword>
<feature type="binding site" evidence="4">
    <location>
        <position position="580"/>
    </location>
    <ligand>
        <name>substrate</name>
    </ligand>
</feature>
<keyword evidence="6" id="KW-1133">Transmembrane helix</keyword>
<accession>A0A6G4UYK3</accession>
<dbReference type="GO" id="GO:0000287">
    <property type="term" value="F:magnesium ion binding"/>
    <property type="evidence" value="ECO:0007669"/>
    <property type="project" value="UniProtKB-UniRule"/>
</dbReference>
<dbReference type="SUPFAM" id="SSF64005">
    <property type="entry name" value="Undecaprenyl diphosphate synthase"/>
    <property type="match status" value="1"/>
</dbReference>
<dbReference type="AlphaFoldDB" id="A0A6G4UYK3"/>
<dbReference type="InterPro" id="IPR036424">
    <property type="entry name" value="UPP_synth-like_sf"/>
</dbReference>
<dbReference type="Proteomes" id="UP000472335">
    <property type="component" value="Unassembled WGS sequence"/>
</dbReference>
<protein>
    <recommendedName>
        <fullName evidence="4">Isoprenyl transferase</fullName>
        <ecNumber evidence="4">2.5.1.-</ecNumber>
    </recommendedName>
</protein>
<dbReference type="RefSeq" id="WP_165254671.1">
    <property type="nucleotide sequence ID" value="NZ_JAAKZY010000006.1"/>
</dbReference>
<feature type="transmembrane region" description="Helical" evidence="6">
    <location>
        <begin position="48"/>
        <end position="68"/>
    </location>
</feature>
<dbReference type="GO" id="GO:0030145">
    <property type="term" value="F:manganese ion binding"/>
    <property type="evidence" value="ECO:0007669"/>
    <property type="project" value="TreeGrafter"/>
</dbReference>
<keyword evidence="3 4" id="KW-0460">Magnesium</keyword>
<dbReference type="GO" id="GO:0005886">
    <property type="term" value="C:plasma membrane"/>
    <property type="evidence" value="ECO:0007669"/>
    <property type="project" value="TreeGrafter"/>
</dbReference>
<dbReference type="Gene3D" id="1.10.600.10">
    <property type="entry name" value="Farnesyl Diphosphate Synthase"/>
    <property type="match status" value="1"/>
</dbReference>
<dbReference type="PANTHER" id="PTHR10291">
    <property type="entry name" value="DEHYDRODOLICHYL DIPHOSPHATE SYNTHASE FAMILY MEMBER"/>
    <property type="match status" value="1"/>
</dbReference>
<name>A0A6G4UYK3_9ACTN</name>
<feature type="binding site" evidence="4">
    <location>
        <begin position="574"/>
        <end position="576"/>
    </location>
    <ligand>
        <name>substrate</name>
    </ligand>
</feature>
<feature type="binding site" evidence="4">
    <location>
        <position position="542"/>
    </location>
    <ligand>
        <name>substrate</name>
    </ligand>
</feature>
<evidence type="ECO:0000256" key="5">
    <source>
        <dbReference type="SAM" id="MobiDB-lite"/>
    </source>
</evidence>
<dbReference type="PANTHER" id="PTHR10291:SF0">
    <property type="entry name" value="DEHYDRODOLICHYL DIPHOSPHATE SYNTHASE 2"/>
    <property type="match status" value="1"/>
</dbReference>
<dbReference type="InterPro" id="IPR001441">
    <property type="entry name" value="UPP_synth-like"/>
</dbReference>
<evidence type="ECO:0000313" key="8">
    <source>
        <dbReference type="Proteomes" id="UP000472335"/>
    </source>
</evidence>
<comment type="function">
    <text evidence="4">Catalyzes the condensation of isopentenyl diphosphate (IPP) with allylic pyrophosphates generating different type of terpenoids.</text>
</comment>
<keyword evidence="1 4" id="KW-0808">Transferase</keyword>
<dbReference type="PROSITE" id="PS01066">
    <property type="entry name" value="UPP_SYNTHASE"/>
    <property type="match status" value="1"/>
</dbReference>
<dbReference type="GO" id="GO:0005829">
    <property type="term" value="C:cytosol"/>
    <property type="evidence" value="ECO:0007669"/>
    <property type="project" value="TreeGrafter"/>
</dbReference>
<keyword evidence="6" id="KW-0812">Transmembrane</keyword>
<dbReference type="Pfam" id="PF01255">
    <property type="entry name" value="Prenyltransf"/>
    <property type="match status" value="1"/>
</dbReference>
<sequence>MSGTPPSDWRSRWREWRRSRPFAAGLLLVLGGLELIGISWAGLGFLRFAGTAGAASWALGAMFVVAGVTTWRTPALRYFSGVLAAVMSLVSLVAANLGGLLLGFLLTAVGSALALAWIPQPAPAARRKAEVKSFAVSAAVPVWRRSGIHDPVLRRGYEVCRHATRATGEIEYAVSQLLPPPLRFATWALYGAVRAVDDLADAAQNPDRAAETPERAAAERAGRLEAWISAFDADLRDGRSTDPVRQALIHTMLVWNLPPGFLHTLFEELRRDVHGRQFATWHEWRHYNSLINTPLVLRMGSLLLRVAGLSAEPEDLAAGVPDAAAAWQTAVDAVYLTDALVDLSDDLGRGHVPLPQEALDEAGVQRTDLLARRSTPAFEDLVRRLVDRAGTWFDRTPLPPVLHPAIGIALNTYTDLYRLRLKAAADAPAALLHRRPALPRRARLRLLLPARARAALAWSLFPFPVRPCPLPTPEPSVGGAGGAVSPVEEARRLAAQRRPVAQPTPHPSGARPPQLPAEATPRHVAIVMDGNGRWAGARGLPRTDGHRAGADALIDVVHGALEIGLEYLTVYAFSTENWKRPADELHALMYEIPRQLRRLVDDCQSMNARVRWAGLRSRLPADVIEALGEAEQATRDCTGLTVTACVNYGGRAEITAAAAKLAQAAAAGKTEPTSVSEHAFARYLHVPELPDVDLLLRTGGDQRTSNFLPWQATYAELLFLDTPWPDVDRRDLWHAMEEYARRTRRYGSVPRVPAQSAESAESVAPLSQEGE</sequence>
<feature type="active site" description="Proton acceptor" evidence="4">
    <location>
        <position position="577"/>
    </location>
</feature>
<evidence type="ECO:0000256" key="2">
    <source>
        <dbReference type="ARBA" id="ARBA00022723"/>
    </source>
</evidence>
<feature type="binding site" evidence="4">
    <location>
        <begin position="703"/>
        <end position="705"/>
    </location>
    <ligand>
        <name>substrate</name>
    </ligand>
</feature>
<dbReference type="InterPro" id="IPR002060">
    <property type="entry name" value="Squ/phyt_synthse"/>
</dbReference>
<feature type="binding site" evidence="4">
    <location>
        <position position="716"/>
    </location>
    <ligand>
        <name>Mg(2+)</name>
        <dbReference type="ChEBI" id="CHEBI:18420"/>
    </ligand>
</feature>
<proteinExistence type="inferred from homology"/>
<comment type="caution">
    <text evidence="7">The sequence shown here is derived from an EMBL/GenBank/DDBJ whole genome shotgun (WGS) entry which is preliminary data.</text>
</comment>
<feature type="region of interest" description="Disordered" evidence="5">
    <location>
        <begin position="746"/>
        <end position="771"/>
    </location>
</feature>
<evidence type="ECO:0000256" key="1">
    <source>
        <dbReference type="ARBA" id="ARBA00022679"/>
    </source>
</evidence>
<dbReference type="EC" id="2.5.1.-" evidence="4"/>
<comment type="similarity">
    <text evidence="4">Belongs to the UPP synthase family.</text>
</comment>
<dbReference type="GO" id="GO:0016094">
    <property type="term" value="P:polyprenol biosynthetic process"/>
    <property type="evidence" value="ECO:0007669"/>
    <property type="project" value="TreeGrafter"/>
</dbReference>
<dbReference type="InterPro" id="IPR008949">
    <property type="entry name" value="Isoprenoid_synthase_dom_sf"/>
</dbReference>
<comment type="cofactor">
    <cofactor evidence="4">
        <name>Mg(2+)</name>
        <dbReference type="ChEBI" id="CHEBI:18420"/>
    </cofactor>
    <text evidence="4">Binds 2 magnesium ions per subunit.</text>
</comment>
<dbReference type="Pfam" id="PF19609">
    <property type="entry name" value="DUF6114"/>
    <property type="match status" value="1"/>
</dbReference>
<dbReference type="NCBIfam" id="TIGR00055">
    <property type="entry name" value="uppS"/>
    <property type="match status" value="1"/>
</dbReference>
<feature type="binding site" evidence="4">
    <location>
        <position position="578"/>
    </location>
    <ligand>
        <name>substrate</name>
    </ligand>
</feature>
<reference evidence="7 8" key="1">
    <citation type="submission" date="2020-02" db="EMBL/GenBank/DDBJ databases">
        <title>Whole-genome analyses of novel actinobacteria.</title>
        <authorList>
            <person name="Sahin N."/>
            <person name="Gencbay T."/>
        </authorList>
    </citation>
    <scope>NUCLEOTIDE SEQUENCE [LARGE SCALE GENOMIC DNA]</scope>
    <source>
        <strain evidence="7 8">HC44</strain>
    </source>
</reference>
<feature type="active site" evidence="4">
    <location>
        <position position="529"/>
    </location>
</feature>
<feature type="transmembrane region" description="Helical" evidence="6">
    <location>
        <begin position="21"/>
        <end position="42"/>
    </location>
</feature>
<feature type="binding site" evidence="4">
    <location>
        <position position="529"/>
    </location>
    <ligand>
        <name>Mg(2+)</name>
        <dbReference type="ChEBI" id="CHEBI:18420"/>
    </ligand>
</feature>
<dbReference type="GO" id="GO:0008834">
    <property type="term" value="F:ditrans,polycis-undecaprenyl-diphosphate synthase [(2E,6E)-farnesyl-diphosphate specific] activity"/>
    <property type="evidence" value="ECO:0007669"/>
    <property type="project" value="TreeGrafter"/>
</dbReference>
<dbReference type="HAMAP" id="MF_01139">
    <property type="entry name" value="ISPT"/>
    <property type="match status" value="1"/>
</dbReference>
<evidence type="ECO:0000256" key="3">
    <source>
        <dbReference type="ARBA" id="ARBA00022842"/>
    </source>
</evidence>
<comment type="subunit">
    <text evidence="4">Homodimer.</text>
</comment>
<gene>
    <name evidence="7" type="primary">uppS</name>
    <name evidence="7" type="ORF">G5C60_03530</name>
</gene>